<feature type="coiled-coil region" evidence="1">
    <location>
        <begin position="17"/>
        <end position="69"/>
    </location>
</feature>
<feature type="region of interest" description="Disordered" evidence="2">
    <location>
        <begin position="273"/>
        <end position="297"/>
    </location>
</feature>
<dbReference type="InterPro" id="IPR049258">
    <property type="entry name" value="ODAD1_CC"/>
</dbReference>
<keyword evidence="4" id="KW-1185">Reference proteome</keyword>
<name>A0A8J1U0K2_OWEFU</name>
<dbReference type="PANTHER" id="PTHR46518:SF1">
    <property type="entry name" value="OUTER DYNEIN ARM-DOCKING COMPLEX SUBUNIT 3"/>
    <property type="match status" value="1"/>
</dbReference>
<feature type="region of interest" description="Disordered" evidence="2">
    <location>
        <begin position="497"/>
        <end position="554"/>
    </location>
</feature>
<feature type="coiled-coil region" evidence="1">
    <location>
        <begin position="156"/>
        <end position="218"/>
    </location>
</feature>
<feature type="coiled-coil region" evidence="1">
    <location>
        <begin position="242"/>
        <end position="271"/>
    </location>
</feature>
<comment type="caution">
    <text evidence="3">The sequence shown here is derived from an EMBL/GenBank/DDBJ whole genome shotgun (WGS) entry which is preliminary data.</text>
</comment>
<feature type="coiled-coil region" evidence="1">
    <location>
        <begin position="333"/>
        <end position="406"/>
    </location>
</feature>
<reference evidence="3" key="1">
    <citation type="submission" date="2022-03" db="EMBL/GenBank/DDBJ databases">
        <authorList>
            <person name="Martin C."/>
        </authorList>
    </citation>
    <scope>NUCLEOTIDE SEQUENCE</scope>
</reference>
<protein>
    <submittedName>
        <fullName evidence="3">Uncharacterized protein</fullName>
    </submittedName>
</protein>
<dbReference type="OrthoDB" id="10255247at2759"/>
<gene>
    <name evidence="3" type="ORF">OFUS_LOCUS12693</name>
</gene>
<dbReference type="AlphaFoldDB" id="A0A8J1U0K2"/>
<feature type="compositionally biased region" description="Basic residues" evidence="2">
    <location>
        <begin position="542"/>
        <end position="554"/>
    </location>
</feature>
<dbReference type="InterPro" id="IPR033192">
    <property type="entry name" value="ODAD3"/>
</dbReference>
<dbReference type="GO" id="GO:0035253">
    <property type="term" value="C:ciliary rootlet"/>
    <property type="evidence" value="ECO:0007669"/>
    <property type="project" value="TreeGrafter"/>
</dbReference>
<dbReference type="GO" id="GO:0036064">
    <property type="term" value="C:ciliary basal body"/>
    <property type="evidence" value="ECO:0007669"/>
    <property type="project" value="TreeGrafter"/>
</dbReference>
<dbReference type="EMBL" id="CAIIXF020000006">
    <property type="protein sequence ID" value="CAH1786886.1"/>
    <property type="molecule type" value="Genomic_DNA"/>
</dbReference>
<dbReference type="GO" id="GO:0003341">
    <property type="term" value="P:cilium movement"/>
    <property type="evidence" value="ECO:0007669"/>
    <property type="project" value="InterPro"/>
</dbReference>
<evidence type="ECO:0000256" key="2">
    <source>
        <dbReference type="SAM" id="MobiDB-lite"/>
    </source>
</evidence>
<organism evidence="3 4">
    <name type="scientific">Owenia fusiformis</name>
    <name type="common">Polychaete worm</name>
    <dbReference type="NCBI Taxonomy" id="6347"/>
    <lineage>
        <taxon>Eukaryota</taxon>
        <taxon>Metazoa</taxon>
        <taxon>Spiralia</taxon>
        <taxon>Lophotrochozoa</taxon>
        <taxon>Annelida</taxon>
        <taxon>Polychaeta</taxon>
        <taxon>Sedentaria</taxon>
        <taxon>Canalipalpata</taxon>
        <taxon>Sabellida</taxon>
        <taxon>Oweniida</taxon>
        <taxon>Oweniidae</taxon>
        <taxon>Owenia</taxon>
    </lineage>
</organism>
<feature type="compositionally biased region" description="Acidic residues" evidence="2">
    <location>
        <begin position="511"/>
        <end position="523"/>
    </location>
</feature>
<dbReference type="PANTHER" id="PTHR46518">
    <property type="entry name" value="COILED-COIL DOMAIN-CONTAINING PROTEIN 151"/>
    <property type="match status" value="1"/>
</dbReference>
<proteinExistence type="predicted"/>
<evidence type="ECO:0000313" key="4">
    <source>
        <dbReference type="Proteomes" id="UP000749559"/>
    </source>
</evidence>
<dbReference type="Proteomes" id="UP000749559">
    <property type="component" value="Unassembled WGS sequence"/>
</dbReference>
<evidence type="ECO:0000313" key="3">
    <source>
        <dbReference type="EMBL" id="CAH1786886.1"/>
    </source>
</evidence>
<keyword evidence="1" id="KW-0175">Coiled coil</keyword>
<dbReference type="Pfam" id="PF21773">
    <property type="entry name" value="ODAD1_CC"/>
    <property type="match status" value="1"/>
</dbReference>
<dbReference type="GO" id="GO:0097542">
    <property type="term" value="C:ciliary tip"/>
    <property type="evidence" value="ECO:0007669"/>
    <property type="project" value="TreeGrafter"/>
</dbReference>
<evidence type="ECO:0000256" key="1">
    <source>
        <dbReference type="SAM" id="Coils"/>
    </source>
</evidence>
<dbReference type="GO" id="GO:0036158">
    <property type="term" value="P:outer dynein arm assembly"/>
    <property type="evidence" value="ECO:0007669"/>
    <property type="project" value="InterPro"/>
</dbReference>
<accession>A0A8J1U0K2</accession>
<sequence>MPAGSQGSTGRPITEEIDELKSKINLLEGDRKAYFENAQWTMKKNQEKVKQLRKDNKEVRQRLADKLSADEHVINKAFQQKKVDRASMKNKTGREAITTMDYKVCDTIKRLNALKHQTANKQKKLEEVQTQYNQMVKDASDAIETDSGESPDAQRLRNLENRLDKSKLKCNEADHIRKTYEQIRGKLQEEHLTFENNLEEVEKEIRRLRTECKEMRSMQNDATISKESGQAELRKHEEVVYAERKKREIELQKMKKEADEKKMQHERIEKRIAQRGSLTQDELTPAEKAALTGEDQQQKISTYEEAFKRIKEATGVSDTKEVVKRFENQGDTQAHLEELKKNSEKQISRLREEKERLQQEFEEMKYSGEAKLSSGQRMLEEFQNHLAEEEKRRDEALERLDRASKILISVKAGVEHLADKLQHLKANKGHVPTAQISSTSDEYVLDLLSVSEEKLLKLLEELDGKDLSEVLKQMEEEEFHANMEGKLPQYNTRVKLPQSQRDNVYDGDDRMYDEDDSGDDDGDVLSRNHIKRQAQQLVDSKNKRKIVKRKKKTK</sequence>